<sequence>MLTCPKLNVSRIGSNAATRQAAITNANQRVHPSRREIGSSSHHRISPVVTTTAAELITIATGQEKSAIGSIASAAKGGYV</sequence>
<organism evidence="2 3">
    <name type="scientific">Phytohabitans flavus</name>
    <dbReference type="NCBI Taxonomy" id="1076124"/>
    <lineage>
        <taxon>Bacteria</taxon>
        <taxon>Bacillati</taxon>
        <taxon>Actinomycetota</taxon>
        <taxon>Actinomycetes</taxon>
        <taxon>Micromonosporales</taxon>
        <taxon>Micromonosporaceae</taxon>
    </lineage>
</organism>
<evidence type="ECO:0000313" key="3">
    <source>
        <dbReference type="Proteomes" id="UP000502508"/>
    </source>
</evidence>
<keyword evidence="3" id="KW-1185">Reference proteome</keyword>
<name>A0A6F8XYV3_9ACTN</name>
<accession>A0A6F8XYV3</accession>
<proteinExistence type="predicted"/>
<dbReference type="EMBL" id="AP022870">
    <property type="protein sequence ID" value="BCB78993.1"/>
    <property type="molecule type" value="Genomic_DNA"/>
</dbReference>
<gene>
    <name evidence="2" type="ORF">Pflav_054030</name>
</gene>
<reference evidence="2 3" key="1">
    <citation type="submission" date="2020-03" db="EMBL/GenBank/DDBJ databases">
        <title>Whole genome shotgun sequence of Phytohabitans flavus NBRC 107702.</title>
        <authorList>
            <person name="Komaki H."/>
            <person name="Tamura T."/>
        </authorList>
    </citation>
    <scope>NUCLEOTIDE SEQUENCE [LARGE SCALE GENOMIC DNA]</scope>
    <source>
        <strain evidence="2 3">NBRC 107702</strain>
    </source>
</reference>
<protein>
    <submittedName>
        <fullName evidence="2">Uncharacterized protein</fullName>
    </submittedName>
</protein>
<feature type="region of interest" description="Disordered" evidence="1">
    <location>
        <begin position="23"/>
        <end position="45"/>
    </location>
</feature>
<dbReference type="KEGG" id="pfla:Pflav_054030"/>
<dbReference type="Proteomes" id="UP000502508">
    <property type="component" value="Chromosome"/>
</dbReference>
<reference evidence="2 3" key="2">
    <citation type="submission" date="2020-03" db="EMBL/GenBank/DDBJ databases">
        <authorList>
            <person name="Ichikawa N."/>
            <person name="Kimura A."/>
            <person name="Kitahashi Y."/>
            <person name="Uohara A."/>
        </authorList>
    </citation>
    <scope>NUCLEOTIDE SEQUENCE [LARGE SCALE GENOMIC DNA]</scope>
    <source>
        <strain evidence="2 3">NBRC 107702</strain>
    </source>
</reference>
<evidence type="ECO:0000313" key="2">
    <source>
        <dbReference type="EMBL" id="BCB78993.1"/>
    </source>
</evidence>
<evidence type="ECO:0000256" key="1">
    <source>
        <dbReference type="SAM" id="MobiDB-lite"/>
    </source>
</evidence>
<dbReference type="AlphaFoldDB" id="A0A6F8XYV3"/>